<dbReference type="Proteomes" id="UP000605259">
    <property type="component" value="Unassembled WGS sequence"/>
</dbReference>
<evidence type="ECO:0000313" key="3">
    <source>
        <dbReference type="Proteomes" id="UP000605259"/>
    </source>
</evidence>
<reference evidence="2" key="1">
    <citation type="journal article" date="2014" name="Int. J. Syst. Evol. Microbiol.">
        <title>Complete genome sequence of Corynebacterium casei LMG S-19264T (=DSM 44701T), isolated from a smear-ripened cheese.</title>
        <authorList>
            <consortium name="US DOE Joint Genome Institute (JGI-PGF)"/>
            <person name="Walter F."/>
            <person name="Albersmeier A."/>
            <person name="Kalinowski J."/>
            <person name="Ruckert C."/>
        </authorList>
    </citation>
    <scope>NUCLEOTIDE SEQUENCE</scope>
    <source>
        <strain evidence="2">CGMCC 1.12698</strain>
    </source>
</reference>
<comment type="caution">
    <text evidence="2">The sequence shown here is derived from an EMBL/GenBank/DDBJ whole genome shotgun (WGS) entry which is preliminary data.</text>
</comment>
<reference evidence="2" key="2">
    <citation type="submission" date="2020-09" db="EMBL/GenBank/DDBJ databases">
        <authorList>
            <person name="Sun Q."/>
            <person name="Zhou Y."/>
        </authorList>
    </citation>
    <scope>NUCLEOTIDE SEQUENCE</scope>
    <source>
        <strain evidence="2">CGMCC 1.12698</strain>
    </source>
</reference>
<keyword evidence="1" id="KW-0472">Membrane</keyword>
<dbReference type="InterPro" id="IPR021315">
    <property type="entry name" value="Gap/Sap"/>
</dbReference>
<keyword evidence="1" id="KW-0812">Transmembrane</keyword>
<protein>
    <recommendedName>
        <fullName evidence="4">Sap, sulfolipid-1-addressing protein</fullName>
    </recommendedName>
</protein>
<gene>
    <name evidence="2" type="ORF">GCM10007140_13590</name>
</gene>
<feature type="transmembrane region" description="Helical" evidence="1">
    <location>
        <begin position="43"/>
        <end position="67"/>
    </location>
</feature>
<feature type="transmembrane region" description="Helical" evidence="1">
    <location>
        <begin position="109"/>
        <end position="137"/>
    </location>
</feature>
<evidence type="ECO:0000256" key="1">
    <source>
        <dbReference type="SAM" id="Phobius"/>
    </source>
</evidence>
<dbReference type="EMBL" id="BMFK01000001">
    <property type="protein sequence ID" value="GGE64650.1"/>
    <property type="molecule type" value="Genomic_DNA"/>
</dbReference>
<feature type="transmembrane region" description="Helical" evidence="1">
    <location>
        <begin position="190"/>
        <end position="210"/>
    </location>
</feature>
<feature type="transmembrane region" description="Helical" evidence="1">
    <location>
        <begin position="79"/>
        <end position="97"/>
    </location>
</feature>
<keyword evidence="3" id="KW-1185">Reference proteome</keyword>
<dbReference type="RefSeq" id="WP_188387625.1">
    <property type="nucleotide sequence ID" value="NZ_BMFK01000001.1"/>
</dbReference>
<keyword evidence="1" id="KW-1133">Transmembrane helix</keyword>
<proteinExistence type="predicted"/>
<feature type="transmembrane region" description="Helical" evidence="1">
    <location>
        <begin position="6"/>
        <end position="31"/>
    </location>
</feature>
<name>A0A917AQ55_9BACI</name>
<feature type="transmembrane region" description="Helical" evidence="1">
    <location>
        <begin position="149"/>
        <end position="170"/>
    </location>
</feature>
<dbReference type="AlphaFoldDB" id="A0A917AQ55"/>
<evidence type="ECO:0008006" key="4">
    <source>
        <dbReference type="Google" id="ProtNLM"/>
    </source>
</evidence>
<sequence length="220" mass="24055">MGTDILIYLGGLALLDTLSPTIIGVTLYLILSDNKNLITRLSTYLITVMILYFSLGIIGILGLDYIIEAFSSAFQNKSVLFNMGLILFVVSFFIPTNKKNNILKPKTQGIFSIIVIGIVTFLIEAGTALPYFVAIGILSTINLPFYNKLLIIAAYNFIMILPGLLILLGYKICGSRINSKLIKIQNKISASTNSVLSWVVCIAGVILMLYSKDGSTITIK</sequence>
<accession>A0A917AQ55</accession>
<organism evidence="2 3">
    <name type="scientific">Priestia taiwanensis</name>
    <dbReference type="NCBI Taxonomy" id="1347902"/>
    <lineage>
        <taxon>Bacteria</taxon>
        <taxon>Bacillati</taxon>
        <taxon>Bacillota</taxon>
        <taxon>Bacilli</taxon>
        <taxon>Bacillales</taxon>
        <taxon>Bacillaceae</taxon>
        <taxon>Priestia</taxon>
    </lineage>
</organism>
<dbReference type="Pfam" id="PF11139">
    <property type="entry name" value="SfLAP"/>
    <property type="match status" value="1"/>
</dbReference>
<evidence type="ECO:0000313" key="2">
    <source>
        <dbReference type="EMBL" id="GGE64650.1"/>
    </source>
</evidence>